<evidence type="ECO:0000313" key="2">
    <source>
        <dbReference type="Proteomes" id="UP001500635"/>
    </source>
</evidence>
<evidence type="ECO:0000313" key="1">
    <source>
        <dbReference type="EMBL" id="GAA4406698.1"/>
    </source>
</evidence>
<dbReference type="InterPro" id="IPR050136">
    <property type="entry name" value="FA_oxidation_alpha_subunit"/>
</dbReference>
<name>A0ABP8KHN6_9ACTN</name>
<dbReference type="RefSeq" id="WP_345001524.1">
    <property type="nucleotide sequence ID" value="NZ_BAABFR010000161.1"/>
</dbReference>
<sequence length="423" mass="44224">MKRADRAQGGCGAVRWSRDPDGIVTVVLDDPTARTNMVTDAHVEGMRAVLDHLESTRDDVDGVIVTSAKESFFSGPEFEVAASPRESGSAYSHLVEVRDQLRRLEQSGRPVAAALVGGALGGGFEIALACHHRVGLDRGDVRWALAERTMGILPAGGGTVRATRMLGLATAVRETVGGGAAYDPAWALARGLIDELAPTPAAVEAAARRWEVAVGPDGAGQPWERPDWVVPGALPRDPAFDREVAELRGELDALADDPTLAARREILEVGLAALSQPLASAFAAETAAFLRLVSLPSAPAAAAVFGAMKRIRDRVEKGADTPAGDARSGASATFEIRYPNPLVDVFLPTSPKRVVEVPLPDGATERETAGAVARAASFGVPVLVRPGEGSTLHRVSVGEAVEVTRFVDAGEATLAAELLAPRG</sequence>
<comment type="caution">
    <text evidence="1">The sequence shown here is derived from an EMBL/GenBank/DDBJ whole genome shotgun (WGS) entry which is preliminary data.</text>
</comment>
<organism evidence="1 2">
    <name type="scientific">Tsukamurella soli</name>
    <dbReference type="NCBI Taxonomy" id="644556"/>
    <lineage>
        <taxon>Bacteria</taxon>
        <taxon>Bacillati</taxon>
        <taxon>Actinomycetota</taxon>
        <taxon>Actinomycetes</taxon>
        <taxon>Mycobacteriales</taxon>
        <taxon>Tsukamurellaceae</taxon>
        <taxon>Tsukamurella</taxon>
    </lineage>
</organism>
<keyword evidence="2" id="KW-1185">Reference proteome</keyword>
<dbReference type="SUPFAM" id="SSF52096">
    <property type="entry name" value="ClpP/crotonase"/>
    <property type="match status" value="1"/>
</dbReference>
<reference evidence="2" key="1">
    <citation type="journal article" date="2019" name="Int. J. Syst. Evol. Microbiol.">
        <title>The Global Catalogue of Microorganisms (GCM) 10K type strain sequencing project: providing services to taxonomists for standard genome sequencing and annotation.</title>
        <authorList>
            <consortium name="The Broad Institute Genomics Platform"/>
            <consortium name="The Broad Institute Genome Sequencing Center for Infectious Disease"/>
            <person name="Wu L."/>
            <person name="Ma J."/>
        </authorList>
    </citation>
    <scope>NUCLEOTIDE SEQUENCE [LARGE SCALE GENOMIC DNA]</scope>
    <source>
        <strain evidence="2">JCM 17688</strain>
    </source>
</reference>
<gene>
    <name evidence="1" type="ORF">GCM10023147_50430</name>
</gene>
<dbReference type="InterPro" id="IPR029045">
    <property type="entry name" value="ClpP/crotonase-like_dom_sf"/>
</dbReference>
<accession>A0ABP8KHN6</accession>
<dbReference type="EMBL" id="BAABFR010000161">
    <property type="protein sequence ID" value="GAA4406698.1"/>
    <property type="molecule type" value="Genomic_DNA"/>
</dbReference>
<dbReference type="PANTHER" id="PTHR43612:SF3">
    <property type="entry name" value="TRIFUNCTIONAL ENZYME SUBUNIT ALPHA, MITOCHONDRIAL"/>
    <property type="match status" value="1"/>
</dbReference>
<protein>
    <recommendedName>
        <fullName evidence="3">Enoyl-CoA hydratase/carnithine racemase</fullName>
    </recommendedName>
</protein>
<dbReference type="Proteomes" id="UP001500635">
    <property type="component" value="Unassembled WGS sequence"/>
</dbReference>
<evidence type="ECO:0008006" key="3">
    <source>
        <dbReference type="Google" id="ProtNLM"/>
    </source>
</evidence>
<dbReference type="InterPro" id="IPR001753">
    <property type="entry name" value="Enoyl-CoA_hydra/iso"/>
</dbReference>
<dbReference type="Pfam" id="PF00378">
    <property type="entry name" value="ECH_1"/>
    <property type="match status" value="1"/>
</dbReference>
<proteinExistence type="predicted"/>
<dbReference type="Gene3D" id="3.90.226.10">
    <property type="entry name" value="2-enoyl-CoA Hydratase, Chain A, domain 1"/>
    <property type="match status" value="1"/>
</dbReference>
<dbReference type="CDD" id="cd06558">
    <property type="entry name" value="crotonase-like"/>
    <property type="match status" value="1"/>
</dbReference>
<dbReference type="PANTHER" id="PTHR43612">
    <property type="entry name" value="TRIFUNCTIONAL ENZYME SUBUNIT ALPHA"/>
    <property type="match status" value="1"/>
</dbReference>